<feature type="non-terminal residue" evidence="2">
    <location>
        <position position="1"/>
    </location>
</feature>
<feature type="compositionally biased region" description="Low complexity" evidence="1">
    <location>
        <begin position="63"/>
        <end position="74"/>
    </location>
</feature>
<feature type="compositionally biased region" description="Basic and acidic residues" evidence="1">
    <location>
        <begin position="101"/>
        <end position="117"/>
    </location>
</feature>
<evidence type="ECO:0000256" key="1">
    <source>
        <dbReference type="SAM" id="MobiDB-lite"/>
    </source>
</evidence>
<sequence length="251" mass="26890">AAHLLALRPFPCGRRLARRPDRTRPGGGRGHDAAHSHGLGQRGQQRRPAAPPHGRRLGRVLRRGAAGSGRLPPACRAGGLPCGHQPRLRPGRPRGVGSGAAHDRDEREPGPARDHEPPGASPAGEPGPRRLLPSRAEFARALHAARRHRANAGRAHVRRAGVRPGSPARHHPGPRRHIAGAFRGYGTGVPAFGVPGRHAGGARGGYRRHRRGERGGSDRGVPRSQPDPRAVRRWRNRLRGRGDLDTAAGRL</sequence>
<organism evidence="2">
    <name type="scientific">uncultured Gemmatimonadota bacterium</name>
    <dbReference type="NCBI Taxonomy" id="203437"/>
    <lineage>
        <taxon>Bacteria</taxon>
        <taxon>Pseudomonadati</taxon>
        <taxon>Gemmatimonadota</taxon>
        <taxon>environmental samples</taxon>
    </lineage>
</organism>
<feature type="compositionally biased region" description="Basic residues" evidence="1">
    <location>
        <begin position="148"/>
        <end position="161"/>
    </location>
</feature>
<feature type="region of interest" description="Disordered" evidence="1">
    <location>
        <begin position="193"/>
        <end position="251"/>
    </location>
</feature>
<protein>
    <submittedName>
        <fullName evidence="2">Uncharacterized protein</fullName>
    </submittedName>
</protein>
<feature type="region of interest" description="Disordered" evidence="1">
    <location>
        <begin position="15"/>
        <end position="131"/>
    </location>
</feature>
<dbReference type="EMBL" id="CADCTV010000775">
    <property type="protein sequence ID" value="CAA9360384.1"/>
    <property type="molecule type" value="Genomic_DNA"/>
</dbReference>
<evidence type="ECO:0000313" key="2">
    <source>
        <dbReference type="EMBL" id="CAA9360384.1"/>
    </source>
</evidence>
<feature type="compositionally biased region" description="Basic and acidic residues" evidence="1">
    <location>
        <begin position="18"/>
        <end position="35"/>
    </location>
</feature>
<name>A0A6J4MHU7_9BACT</name>
<gene>
    <name evidence="2" type="ORF">AVDCRST_MAG89-3706</name>
</gene>
<feature type="non-terminal residue" evidence="2">
    <location>
        <position position="251"/>
    </location>
</feature>
<feature type="compositionally biased region" description="Basic residues" evidence="1">
    <location>
        <begin position="53"/>
        <end position="62"/>
    </location>
</feature>
<accession>A0A6J4MHU7</accession>
<proteinExistence type="predicted"/>
<dbReference type="AlphaFoldDB" id="A0A6J4MHU7"/>
<reference evidence="2" key="1">
    <citation type="submission" date="2020-02" db="EMBL/GenBank/DDBJ databases">
        <authorList>
            <person name="Meier V. D."/>
        </authorList>
    </citation>
    <scope>NUCLEOTIDE SEQUENCE</scope>
    <source>
        <strain evidence="2">AVDCRST_MAG89</strain>
    </source>
</reference>
<feature type="region of interest" description="Disordered" evidence="1">
    <location>
        <begin position="148"/>
        <end position="175"/>
    </location>
</feature>